<organism evidence="2 3">
    <name type="scientific">Ichthyophthirius multifiliis</name>
    <name type="common">White spot disease agent</name>
    <name type="synonym">Ich</name>
    <dbReference type="NCBI Taxonomy" id="5932"/>
    <lineage>
        <taxon>Eukaryota</taxon>
        <taxon>Sar</taxon>
        <taxon>Alveolata</taxon>
        <taxon>Ciliophora</taxon>
        <taxon>Intramacronucleata</taxon>
        <taxon>Oligohymenophorea</taxon>
        <taxon>Hymenostomatida</taxon>
        <taxon>Ophryoglenina</taxon>
        <taxon>Ichthyophthirius</taxon>
    </lineage>
</organism>
<evidence type="ECO:0008006" key="4">
    <source>
        <dbReference type="Google" id="ProtNLM"/>
    </source>
</evidence>
<accession>G0R3M3</accession>
<gene>
    <name evidence="2" type="ORF">IMG5_186400</name>
</gene>
<dbReference type="GeneID" id="14904004"/>
<feature type="non-terminal residue" evidence="2">
    <location>
        <position position="1"/>
    </location>
</feature>
<dbReference type="RefSeq" id="XP_004027275.1">
    <property type="nucleotide sequence ID" value="XM_004027226.1"/>
</dbReference>
<keyword evidence="1" id="KW-1133">Transmembrane helix</keyword>
<dbReference type="InParanoid" id="G0R3M3"/>
<dbReference type="AlphaFoldDB" id="G0R3M3"/>
<evidence type="ECO:0000313" key="3">
    <source>
        <dbReference type="Proteomes" id="UP000008983"/>
    </source>
</evidence>
<sequence length="133" mass="16654">FYFSLYPYIILKQSSYQSNYSFFQLNFIFSRNFIIQFILFSHIYFLYHIFNMEFMQQITNQQALRHFYITFFSLLVFLFESKLTFVNIFALFIYFFIKSNLFYPPVYFSKPRQRQKLPLFFQKQIYFNPKAYL</sequence>
<feature type="transmembrane region" description="Helical" evidence="1">
    <location>
        <begin position="33"/>
        <end position="50"/>
    </location>
</feature>
<keyword evidence="3" id="KW-1185">Reference proteome</keyword>
<keyword evidence="1" id="KW-0472">Membrane</keyword>
<dbReference type="Proteomes" id="UP000008983">
    <property type="component" value="Unassembled WGS sequence"/>
</dbReference>
<reference evidence="2 3" key="1">
    <citation type="submission" date="2011-07" db="EMBL/GenBank/DDBJ databases">
        <authorList>
            <person name="Coyne R."/>
            <person name="Brami D."/>
            <person name="Johnson J."/>
            <person name="Hostetler J."/>
            <person name="Hannick L."/>
            <person name="Clark T."/>
            <person name="Cassidy-Hanley D."/>
            <person name="Inman J."/>
        </authorList>
    </citation>
    <scope>NUCLEOTIDE SEQUENCE [LARGE SCALE GENOMIC DNA]</scope>
    <source>
        <strain evidence="2 3">G5</strain>
    </source>
</reference>
<proteinExistence type="predicted"/>
<keyword evidence="1" id="KW-0812">Transmembrane</keyword>
<evidence type="ECO:0000313" key="2">
    <source>
        <dbReference type="EMBL" id="EGR27930.1"/>
    </source>
</evidence>
<protein>
    <recommendedName>
        <fullName evidence="4">Transmembrane protein</fullName>
    </recommendedName>
</protein>
<evidence type="ECO:0000256" key="1">
    <source>
        <dbReference type="SAM" id="Phobius"/>
    </source>
</evidence>
<dbReference type="EMBL" id="GL984308">
    <property type="protein sequence ID" value="EGR27930.1"/>
    <property type="molecule type" value="Genomic_DNA"/>
</dbReference>
<name>G0R3M3_ICHMU</name>